<dbReference type="Proteomes" id="UP000324222">
    <property type="component" value="Unassembled WGS sequence"/>
</dbReference>
<gene>
    <name evidence="1" type="ORF">E2C01_100684</name>
</gene>
<dbReference type="AlphaFoldDB" id="A0A5B7KIJ6"/>
<evidence type="ECO:0000313" key="2">
    <source>
        <dbReference type="Proteomes" id="UP000324222"/>
    </source>
</evidence>
<accession>A0A5B7KIJ6</accession>
<dbReference type="EMBL" id="VSRR010143733">
    <property type="protein sequence ID" value="MPD04969.1"/>
    <property type="molecule type" value="Genomic_DNA"/>
</dbReference>
<comment type="caution">
    <text evidence="1">The sequence shown here is derived from an EMBL/GenBank/DDBJ whole genome shotgun (WGS) entry which is preliminary data.</text>
</comment>
<keyword evidence="2" id="KW-1185">Reference proteome</keyword>
<protein>
    <submittedName>
        <fullName evidence="1">Uncharacterized protein</fullName>
    </submittedName>
</protein>
<evidence type="ECO:0000313" key="1">
    <source>
        <dbReference type="EMBL" id="MPD04969.1"/>
    </source>
</evidence>
<dbReference type="OrthoDB" id="7480422at2759"/>
<proteinExistence type="predicted"/>
<name>A0A5B7KIJ6_PORTR</name>
<reference evidence="1 2" key="1">
    <citation type="submission" date="2019-05" db="EMBL/GenBank/DDBJ databases">
        <title>Another draft genome of Portunus trituberculatus and its Hox gene families provides insights of decapod evolution.</title>
        <authorList>
            <person name="Jeong J.-H."/>
            <person name="Song I."/>
            <person name="Kim S."/>
            <person name="Choi T."/>
            <person name="Kim D."/>
            <person name="Ryu S."/>
            <person name="Kim W."/>
        </authorList>
    </citation>
    <scope>NUCLEOTIDE SEQUENCE [LARGE SCALE GENOMIC DNA]</scope>
    <source>
        <tissue evidence="1">Muscle</tissue>
    </source>
</reference>
<organism evidence="1 2">
    <name type="scientific">Portunus trituberculatus</name>
    <name type="common">Swimming crab</name>
    <name type="synonym">Neptunus trituberculatus</name>
    <dbReference type="NCBI Taxonomy" id="210409"/>
    <lineage>
        <taxon>Eukaryota</taxon>
        <taxon>Metazoa</taxon>
        <taxon>Ecdysozoa</taxon>
        <taxon>Arthropoda</taxon>
        <taxon>Crustacea</taxon>
        <taxon>Multicrustacea</taxon>
        <taxon>Malacostraca</taxon>
        <taxon>Eumalacostraca</taxon>
        <taxon>Eucarida</taxon>
        <taxon>Decapoda</taxon>
        <taxon>Pleocyemata</taxon>
        <taxon>Brachyura</taxon>
        <taxon>Eubrachyura</taxon>
        <taxon>Portunoidea</taxon>
        <taxon>Portunidae</taxon>
        <taxon>Portuninae</taxon>
        <taxon>Portunus</taxon>
    </lineage>
</organism>
<sequence length="254" mass="28565">MTCLNTSLLLLEKWGQRWQVTFTPHKTQLLIVSRTRQDIRFLFSGAALIPQEEVSILGVIYDSKLTFKTHIAQLARTAAGKLASLRRISWLLDSKGSAPHSSILVSPGEGAAKTHLDKLDAVQRRAERIIIAEDQPEQPSTLQSLQHRRDVAGLTTLCKVQQQTTVHLQQLHQPLQQAAVQTRGAPRTPSALIIPRSHTTHHQRQFLPRYLRLWNTFLAGNKCPDDLSVAECGLQKFKVCVNAWLFCCNLICNL</sequence>
<dbReference type="PANTHER" id="PTHR33332">
    <property type="entry name" value="REVERSE TRANSCRIPTASE DOMAIN-CONTAINING PROTEIN"/>
    <property type="match status" value="1"/>
</dbReference>